<dbReference type="PANTHER" id="PTHR12934:SF11">
    <property type="entry name" value="LARGE RIBOSOMAL SUBUNIT PROTEIN UL15M"/>
    <property type="match status" value="1"/>
</dbReference>
<dbReference type="InterPro" id="IPR030878">
    <property type="entry name" value="Ribosomal_uL15"/>
</dbReference>
<name>A0A1G2FC41_9BACT</name>
<comment type="caution">
    <text evidence="8">The sequence shown here is derived from an EMBL/GenBank/DDBJ whole genome shotgun (WGS) entry which is preliminary data.</text>
</comment>
<keyword evidence="4" id="KW-0699">rRNA-binding</keyword>
<evidence type="ECO:0000256" key="2">
    <source>
        <dbReference type="ARBA" id="ARBA00022980"/>
    </source>
</evidence>
<evidence type="ECO:0000256" key="6">
    <source>
        <dbReference type="SAM" id="MobiDB-lite"/>
    </source>
</evidence>
<comment type="similarity">
    <text evidence="1 4 5">Belongs to the universal ribosomal protein uL15 family.</text>
</comment>
<protein>
    <recommendedName>
        <fullName evidence="4">Large ribosomal subunit protein uL15</fullName>
    </recommendedName>
</protein>
<keyword evidence="4" id="KW-0694">RNA-binding</keyword>
<keyword evidence="3 4" id="KW-0687">Ribonucleoprotein</keyword>
<evidence type="ECO:0000256" key="4">
    <source>
        <dbReference type="HAMAP-Rule" id="MF_01341"/>
    </source>
</evidence>
<evidence type="ECO:0000313" key="8">
    <source>
        <dbReference type="EMBL" id="OGZ35342.1"/>
    </source>
</evidence>
<evidence type="ECO:0000256" key="3">
    <source>
        <dbReference type="ARBA" id="ARBA00023274"/>
    </source>
</evidence>
<dbReference type="PROSITE" id="PS00475">
    <property type="entry name" value="RIBOSOMAL_L15"/>
    <property type="match status" value="1"/>
</dbReference>
<proteinExistence type="inferred from homology"/>
<evidence type="ECO:0000313" key="9">
    <source>
        <dbReference type="Proteomes" id="UP000176974"/>
    </source>
</evidence>
<evidence type="ECO:0000256" key="5">
    <source>
        <dbReference type="RuleBase" id="RU003888"/>
    </source>
</evidence>
<dbReference type="PANTHER" id="PTHR12934">
    <property type="entry name" value="50S RIBOSOMAL PROTEIN L15"/>
    <property type="match status" value="1"/>
</dbReference>
<dbReference type="GO" id="GO:0003735">
    <property type="term" value="F:structural constituent of ribosome"/>
    <property type="evidence" value="ECO:0007669"/>
    <property type="project" value="InterPro"/>
</dbReference>
<dbReference type="HAMAP" id="MF_01341">
    <property type="entry name" value="Ribosomal_uL15"/>
    <property type="match status" value="1"/>
</dbReference>
<evidence type="ECO:0000256" key="1">
    <source>
        <dbReference type="ARBA" id="ARBA00007320"/>
    </source>
</evidence>
<dbReference type="AlphaFoldDB" id="A0A1G2FC41"/>
<dbReference type="SUPFAM" id="SSF52080">
    <property type="entry name" value="Ribosomal proteins L15p and L18e"/>
    <property type="match status" value="1"/>
</dbReference>
<dbReference type="InterPro" id="IPR001196">
    <property type="entry name" value="Ribosomal_uL15_CS"/>
</dbReference>
<dbReference type="InterPro" id="IPR021131">
    <property type="entry name" value="Ribosomal_uL15/eL18"/>
</dbReference>
<comment type="subunit">
    <text evidence="4">Part of the 50S ribosomal subunit.</text>
</comment>
<dbReference type="EMBL" id="MHMY01000012">
    <property type="protein sequence ID" value="OGZ35342.1"/>
    <property type="molecule type" value="Genomic_DNA"/>
</dbReference>
<dbReference type="InterPro" id="IPR036227">
    <property type="entry name" value="Ribosomal_uL15/eL18_sf"/>
</dbReference>
<dbReference type="GO" id="GO:0019843">
    <property type="term" value="F:rRNA binding"/>
    <property type="evidence" value="ECO:0007669"/>
    <property type="project" value="UniProtKB-UniRule"/>
</dbReference>
<keyword evidence="2 4" id="KW-0689">Ribosomal protein</keyword>
<sequence length="158" mass="17775">MQLHELKPKHYDKKRKRVGRGGKRGTYSGRGIKGQKSRAGRKPRISLAGGTIPLKSFPKKRGAGKKTEIKKGVKLFRLRQKPAIINLRDIGKRFKDNEIVSFESLLKKGLISKIRKKITPKIKILGKGELKLKNLKFKNLDLSRSAAEKIKKAGGLIL</sequence>
<comment type="function">
    <text evidence="4">Binds to the 23S rRNA.</text>
</comment>
<dbReference type="Gene3D" id="3.100.10.10">
    <property type="match status" value="1"/>
</dbReference>
<dbReference type="GO" id="GO:0022625">
    <property type="term" value="C:cytosolic large ribosomal subunit"/>
    <property type="evidence" value="ECO:0007669"/>
    <property type="project" value="TreeGrafter"/>
</dbReference>
<dbReference type="Pfam" id="PF00828">
    <property type="entry name" value="Ribosomal_L27A"/>
    <property type="match status" value="1"/>
</dbReference>
<feature type="domain" description="Large ribosomal subunit protein uL15/eL18" evidence="7">
    <location>
        <begin position="84"/>
        <end position="156"/>
    </location>
</feature>
<dbReference type="InterPro" id="IPR005749">
    <property type="entry name" value="Ribosomal_uL15_bac-type"/>
</dbReference>
<organism evidence="8 9">
    <name type="scientific">Candidatus Portnoybacteria bacterium RIFCSPHIGHO2_01_FULL_40_12b</name>
    <dbReference type="NCBI Taxonomy" id="1801994"/>
    <lineage>
        <taxon>Bacteria</taxon>
        <taxon>Candidatus Portnoyibacteriota</taxon>
    </lineage>
</organism>
<feature type="compositionally biased region" description="Basic residues" evidence="6">
    <location>
        <begin position="10"/>
        <end position="23"/>
    </location>
</feature>
<accession>A0A1G2FC41</accession>
<dbReference type="GO" id="GO:0006412">
    <property type="term" value="P:translation"/>
    <property type="evidence" value="ECO:0007669"/>
    <property type="project" value="UniProtKB-UniRule"/>
</dbReference>
<dbReference type="Proteomes" id="UP000176974">
    <property type="component" value="Unassembled WGS sequence"/>
</dbReference>
<feature type="compositionally biased region" description="Basic residues" evidence="6">
    <location>
        <begin position="33"/>
        <end position="44"/>
    </location>
</feature>
<evidence type="ECO:0000259" key="7">
    <source>
        <dbReference type="Pfam" id="PF00828"/>
    </source>
</evidence>
<feature type="region of interest" description="Disordered" evidence="6">
    <location>
        <begin position="1"/>
        <end position="51"/>
    </location>
</feature>
<gene>
    <name evidence="4" type="primary">rplO</name>
    <name evidence="8" type="ORF">A2815_02535</name>
</gene>
<reference evidence="8 9" key="1">
    <citation type="journal article" date="2016" name="Nat. Commun.">
        <title>Thousands of microbial genomes shed light on interconnected biogeochemical processes in an aquifer system.</title>
        <authorList>
            <person name="Anantharaman K."/>
            <person name="Brown C.T."/>
            <person name="Hug L.A."/>
            <person name="Sharon I."/>
            <person name="Castelle C.J."/>
            <person name="Probst A.J."/>
            <person name="Thomas B.C."/>
            <person name="Singh A."/>
            <person name="Wilkins M.J."/>
            <person name="Karaoz U."/>
            <person name="Brodie E.L."/>
            <person name="Williams K.H."/>
            <person name="Hubbard S.S."/>
            <person name="Banfield J.F."/>
        </authorList>
    </citation>
    <scope>NUCLEOTIDE SEQUENCE [LARGE SCALE GENOMIC DNA]</scope>
</reference>